<dbReference type="OrthoDB" id="1910836at2"/>
<dbReference type="AlphaFoldDB" id="A0A1M7YNT0"/>
<dbReference type="RefSeq" id="WP_073591298.1">
    <property type="nucleotide sequence ID" value="NZ_FRFD01000020.1"/>
</dbReference>
<keyword evidence="3" id="KW-1185">Reference proteome</keyword>
<evidence type="ECO:0000256" key="1">
    <source>
        <dbReference type="SAM" id="Coils"/>
    </source>
</evidence>
<dbReference type="Gene3D" id="1.20.5.2950">
    <property type="match status" value="1"/>
</dbReference>
<dbReference type="STRING" id="1121345.SAMN02745217_04703"/>
<gene>
    <name evidence="2" type="ORF">SAMN02745217_04703</name>
</gene>
<evidence type="ECO:0000313" key="2">
    <source>
        <dbReference type="EMBL" id="SHO54245.1"/>
    </source>
</evidence>
<name>A0A1M7YNT0_9FIRM</name>
<accession>A0A1M7YNT0</accession>
<organism evidence="2 3">
    <name type="scientific">Anaerocolumna xylanovorans DSM 12503</name>
    <dbReference type="NCBI Taxonomy" id="1121345"/>
    <lineage>
        <taxon>Bacteria</taxon>
        <taxon>Bacillati</taxon>
        <taxon>Bacillota</taxon>
        <taxon>Clostridia</taxon>
        <taxon>Lachnospirales</taxon>
        <taxon>Lachnospiraceae</taxon>
        <taxon>Anaerocolumna</taxon>
    </lineage>
</organism>
<keyword evidence="1" id="KW-0175">Coiled coil</keyword>
<proteinExistence type="predicted"/>
<feature type="coiled-coil region" evidence="1">
    <location>
        <begin position="12"/>
        <end position="84"/>
    </location>
</feature>
<reference evidence="2 3" key="1">
    <citation type="submission" date="2016-12" db="EMBL/GenBank/DDBJ databases">
        <authorList>
            <person name="Song W.-J."/>
            <person name="Kurnit D.M."/>
        </authorList>
    </citation>
    <scope>NUCLEOTIDE SEQUENCE [LARGE SCALE GENOMIC DNA]</scope>
    <source>
        <strain evidence="2 3">DSM 12503</strain>
    </source>
</reference>
<sequence length="103" mass="11879">MENVIGLLHDIEEKANLIIARANDEKVKLQEALKNDLEKLDKDVADSTNAKLLVLKNQVNKELAAEKEAITKDWEKQISDLEANYTRNHDFYVEKIMQEIISE</sequence>
<protein>
    <submittedName>
        <fullName evidence="2">Uncharacterized protein</fullName>
    </submittedName>
</protein>
<evidence type="ECO:0000313" key="3">
    <source>
        <dbReference type="Proteomes" id="UP000184612"/>
    </source>
</evidence>
<dbReference type="Proteomes" id="UP000184612">
    <property type="component" value="Unassembled WGS sequence"/>
</dbReference>
<dbReference type="EMBL" id="FRFD01000020">
    <property type="protein sequence ID" value="SHO54245.1"/>
    <property type="molecule type" value="Genomic_DNA"/>
</dbReference>